<proteinExistence type="predicted"/>
<evidence type="ECO:0000256" key="1">
    <source>
        <dbReference type="SAM" id="MobiDB-lite"/>
    </source>
</evidence>
<feature type="compositionally biased region" description="Polar residues" evidence="1">
    <location>
        <begin position="92"/>
        <end position="102"/>
    </location>
</feature>
<feature type="region of interest" description="Disordered" evidence="1">
    <location>
        <begin position="92"/>
        <end position="112"/>
    </location>
</feature>
<dbReference type="EMBL" id="OY731407">
    <property type="protein sequence ID" value="CAJ1977364.1"/>
    <property type="molecule type" value="Genomic_DNA"/>
</dbReference>
<name>A0AA86W2S1_9FABA</name>
<reference evidence="2" key="1">
    <citation type="submission" date="2023-10" db="EMBL/GenBank/DDBJ databases">
        <authorList>
            <person name="Domelevo Entfellner J.-B."/>
        </authorList>
    </citation>
    <scope>NUCLEOTIDE SEQUENCE</scope>
</reference>
<accession>A0AA86W2S1</accession>
<evidence type="ECO:0000313" key="2">
    <source>
        <dbReference type="EMBL" id="CAJ1977364.1"/>
    </source>
</evidence>
<dbReference type="Proteomes" id="UP001189624">
    <property type="component" value="Chromosome 10"/>
</dbReference>
<gene>
    <name evidence="2" type="ORF">AYBTSS11_LOCUS29529</name>
</gene>
<evidence type="ECO:0000313" key="3">
    <source>
        <dbReference type="Proteomes" id="UP001189624"/>
    </source>
</evidence>
<keyword evidence="3" id="KW-1185">Reference proteome</keyword>
<organism evidence="2 3">
    <name type="scientific">Sphenostylis stenocarpa</name>
    <dbReference type="NCBI Taxonomy" id="92480"/>
    <lineage>
        <taxon>Eukaryota</taxon>
        <taxon>Viridiplantae</taxon>
        <taxon>Streptophyta</taxon>
        <taxon>Embryophyta</taxon>
        <taxon>Tracheophyta</taxon>
        <taxon>Spermatophyta</taxon>
        <taxon>Magnoliopsida</taxon>
        <taxon>eudicotyledons</taxon>
        <taxon>Gunneridae</taxon>
        <taxon>Pentapetalae</taxon>
        <taxon>rosids</taxon>
        <taxon>fabids</taxon>
        <taxon>Fabales</taxon>
        <taxon>Fabaceae</taxon>
        <taxon>Papilionoideae</taxon>
        <taxon>50 kb inversion clade</taxon>
        <taxon>NPAAA clade</taxon>
        <taxon>indigoferoid/millettioid clade</taxon>
        <taxon>Phaseoleae</taxon>
        <taxon>Sphenostylis</taxon>
    </lineage>
</organism>
<dbReference type="AlphaFoldDB" id="A0AA86W2S1"/>
<dbReference type="Gramene" id="rna-AYBTSS11_LOCUS29529">
    <property type="protein sequence ID" value="CAJ1977364.1"/>
    <property type="gene ID" value="gene-AYBTSS11_LOCUS29529"/>
</dbReference>
<sequence length="112" mass="12569">MELEQNSYEVVVVGYSKREKEKKREAIEKLGRQIRRYAQPWPMKNHLIAAVSVLIDAQRQGLRIGVSSTVEYAVQNANVFLLERMGTSMSALATGTSSTRRASPNVLDPFNS</sequence>
<protein>
    <submittedName>
        <fullName evidence="2">Uncharacterized protein</fullName>
    </submittedName>
</protein>